<dbReference type="EMBL" id="CP031165">
    <property type="protein sequence ID" value="AXV06934.1"/>
    <property type="molecule type" value="Genomic_DNA"/>
</dbReference>
<accession>A0A346XXI7</accession>
<dbReference type="OrthoDB" id="5244660at2"/>
<organism evidence="1 2">
    <name type="scientific">Euzebya pacifica</name>
    <dbReference type="NCBI Taxonomy" id="1608957"/>
    <lineage>
        <taxon>Bacteria</taxon>
        <taxon>Bacillati</taxon>
        <taxon>Actinomycetota</taxon>
        <taxon>Nitriliruptoria</taxon>
        <taxon>Euzebyales</taxon>
    </lineage>
</organism>
<proteinExistence type="predicted"/>
<gene>
    <name evidence="1" type="ORF">DVS28_a2252</name>
</gene>
<keyword evidence="2" id="KW-1185">Reference proteome</keyword>
<evidence type="ECO:0000313" key="2">
    <source>
        <dbReference type="Proteomes" id="UP000264006"/>
    </source>
</evidence>
<sequence length="237" mass="25859">MRSLDGGGWQGGQLSPAEWRGVVREVAEANRLARLERDGAGFLRRTFRKKTLPPIAPDDWLAMAAPLVEVVADDARPDAPMTVSIDVRGTQSPDKVVWKGALAEPLPPRVRTIDETRYSDPILDLHARLVDGTRCHLSVVRRVRARRIVKRSASNKIKVKHKEKTKTVINAKLVVDGARPIHDPPAGVPVTVDRSGAQVRISSRATLTDARPEQVVEVALGLLVGVHGLIDAGTTTR</sequence>
<dbReference type="KEGG" id="euz:DVS28_a2252"/>
<protein>
    <submittedName>
        <fullName evidence="1">Uncharacterized protein</fullName>
    </submittedName>
</protein>
<evidence type="ECO:0000313" key="1">
    <source>
        <dbReference type="EMBL" id="AXV06934.1"/>
    </source>
</evidence>
<dbReference type="Proteomes" id="UP000264006">
    <property type="component" value="Chromosome"/>
</dbReference>
<reference evidence="1 2" key="1">
    <citation type="submission" date="2018-09" db="EMBL/GenBank/DDBJ databases">
        <title>Complete genome sequence of Euzebya sp. DY32-46 isolated from seawater of Pacific Ocean.</title>
        <authorList>
            <person name="Xu L."/>
            <person name="Wu Y.-H."/>
            <person name="Xu X.-W."/>
        </authorList>
    </citation>
    <scope>NUCLEOTIDE SEQUENCE [LARGE SCALE GENOMIC DNA]</scope>
    <source>
        <strain evidence="1 2">DY32-46</strain>
    </source>
</reference>
<name>A0A346XXI7_9ACTN</name>
<dbReference type="AlphaFoldDB" id="A0A346XXI7"/>